<dbReference type="EMBL" id="SDEE01000812">
    <property type="protein sequence ID" value="RXW13870.1"/>
    <property type="molecule type" value="Genomic_DNA"/>
</dbReference>
<accession>A0A4Q2D3K1</accession>
<proteinExistence type="predicted"/>
<reference evidence="2 3" key="1">
    <citation type="submission" date="2019-01" db="EMBL/GenBank/DDBJ databases">
        <title>Draft genome sequence of Psathyrella aberdarensis IHI B618.</title>
        <authorList>
            <person name="Buettner E."/>
            <person name="Kellner H."/>
        </authorList>
    </citation>
    <scope>NUCLEOTIDE SEQUENCE [LARGE SCALE GENOMIC DNA]</scope>
    <source>
        <strain evidence="2 3">IHI B618</strain>
    </source>
</reference>
<dbReference type="OrthoDB" id="10342562at2759"/>
<evidence type="ECO:0000256" key="1">
    <source>
        <dbReference type="SAM" id="MobiDB-lite"/>
    </source>
</evidence>
<evidence type="ECO:0000313" key="3">
    <source>
        <dbReference type="Proteomes" id="UP000290288"/>
    </source>
</evidence>
<evidence type="ECO:0000313" key="2">
    <source>
        <dbReference type="EMBL" id="RXW13870.1"/>
    </source>
</evidence>
<sequence length="208" mass="22979">MTSLTDQKPGDQYPNSTFNPTYVQDDSHSAVHNGPIFGNVSDQENEDQYPNSTADPAWAQGDIHPVIHNSPMVFGNVPSDRLQAIATSSTDQEHEDQYPNSTGELTCFQDDSRMAVHNGPIYGNVNHLSHGGGLPKSDGARNIPALPEKLPEVPMLKGTFYQRRSRGPIFNSCVVGDVNTYQGPKVTQTRKAEQLYRSRRVLSEHDSE</sequence>
<comment type="caution">
    <text evidence="2">The sequence shown here is derived from an EMBL/GenBank/DDBJ whole genome shotgun (WGS) entry which is preliminary data.</text>
</comment>
<dbReference type="AlphaFoldDB" id="A0A4Q2D3K1"/>
<protein>
    <submittedName>
        <fullName evidence="2">Uncharacterized protein</fullName>
    </submittedName>
</protein>
<gene>
    <name evidence="2" type="ORF">EST38_g11980</name>
</gene>
<organism evidence="2 3">
    <name type="scientific">Candolleomyces aberdarensis</name>
    <dbReference type="NCBI Taxonomy" id="2316362"/>
    <lineage>
        <taxon>Eukaryota</taxon>
        <taxon>Fungi</taxon>
        <taxon>Dikarya</taxon>
        <taxon>Basidiomycota</taxon>
        <taxon>Agaricomycotina</taxon>
        <taxon>Agaricomycetes</taxon>
        <taxon>Agaricomycetidae</taxon>
        <taxon>Agaricales</taxon>
        <taxon>Agaricineae</taxon>
        <taxon>Psathyrellaceae</taxon>
        <taxon>Candolleomyces</taxon>
    </lineage>
</organism>
<feature type="region of interest" description="Disordered" evidence="1">
    <location>
        <begin position="1"/>
        <end position="52"/>
    </location>
</feature>
<dbReference type="Proteomes" id="UP000290288">
    <property type="component" value="Unassembled WGS sequence"/>
</dbReference>
<feature type="compositionally biased region" description="Polar residues" evidence="1">
    <location>
        <begin position="13"/>
        <end position="24"/>
    </location>
</feature>
<name>A0A4Q2D3K1_9AGAR</name>
<keyword evidence="3" id="KW-1185">Reference proteome</keyword>